<evidence type="ECO:0000313" key="1">
    <source>
        <dbReference type="EMBL" id="GER02670.1"/>
    </source>
</evidence>
<name>A0A5A7N5H5_9PROT</name>
<dbReference type="RefSeq" id="WP_313978366.1">
    <property type="nucleotide sequence ID" value="NZ_BKCN01000001.1"/>
</dbReference>
<dbReference type="EMBL" id="BKCN01000001">
    <property type="protein sequence ID" value="GER02670.1"/>
    <property type="molecule type" value="Genomic_DNA"/>
</dbReference>
<evidence type="ECO:0000313" key="2">
    <source>
        <dbReference type="Proteomes" id="UP000324996"/>
    </source>
</evidence>
<dbReference type="Proteomes" id="UP000324996">
    <property type="component" value="Unassembled WGS sequence"/>
</dbReference>
<proteinExistence type="predicted"/>
<dbReference type="AlphaFoldDB" id="A0A5A7N5H5"/>
<accession>A0A5A7N5H5</accession>
<keyword evidence="2" id="KW-1185">Reference proteome</keyword>
<organism evidence="1 2">
    <name type="scientific">Iodidimonas nitroreducens</name>
    <dbReference type="NCBI Taxonomy" id="1236968"/>
    <lineage>
        <taxon>Bacteria</taxon>
        <taxon>Pseudomonadati</taxon>
        <taxon>Pseudomonadota</taxon>
        <taxon>Alphaproteobacteria</taxon>
        <taxon>Iodidimonadales</taxon>
        <taxon>Iodidimonadaceae</taxon>
        <taxon>Iodidimonas</taxon>
    </lineage>
</organism>
<reference evidence="1 2" key="1">
    <citation type="submission" date="2019-09" db="EMBL/GenBank/DDBJ databases">
        <title>NBRP : Genome information of microbial organism related human and environment.</title>
        <authorList>
            <person name="Hattori M."/>
            <person name="Oshima K."/>
            <person name="Inaba H."/>
            <person name="Suda W."/>
            <person name="Sakamoto M."/>
            <person name="Iino T."/>
            <person name="Kitahara M."/>
            <person name="Oshida Y."/>
            <person name="Iida T."/>
            <person name="Kudo T."/>
            <person name="Itoh T."/>
            <person name="Ohkuma M."/>
        </authorList>
    </citation>
    <scope>NUCLEOTIDE SEQUENCE [LARGE SCALE GENOMIC DNA]</scope>
    <source>
        <strain evidence="1 2">Q-1</strain>
    </source>
</reference>
<gene>
    <name evidence="1" type="ORF">JCM17846_03520</name>
</gene>
<sequence>MQDGGVIIGLGSATDWLADPKVDLLSIRKEKEAQPDGLPDYPKAKEDESTVAGVVIKDREAYDALTHARDRAPDQIPGAIVRALVDETHWLAAGLKPTVYTLVTGRGIYTPVAIGEGVNVVRFAGPEDLVASGLLWQESRNQLAYKP</sequence>
<protein>
    <submittedName>
        <fullName evidence="1">Uncharacterized protein</fullName>
    </submittedName>
</protein>
<comment type="caution">
    <text evidence="1">The sequence shown here is derived from an EMBL/GenBank/DDBJ whole genome shotgun (WGS) entry which is preliminary data.</text>
</comment>